<reference evidence="2" key="1">
    <citation type="submission" date="2015-08" db="EMBL/GenBank/DDBJ databases">
        <authorList>
            <person name="Babu N.S."/>
            <person name="Beckwith C.J."/>
            <person name="Beseler K.G."/>
            <person name="Brison A."/>
            <person name="Carone J.V."/>
            <person name="Caskin T.P."/>
            <person name="Diamond M."/>
            <person name="Durham M.E."/>
            <person name="Foxe J.M."/>
            <person name="Go M."/>
            <person name="Henderson B.A."/>
            <person name="Jones I.B."/>
            <person name="McGettigan J.A."/>
            <person name="Micheletti S.J."/>
            <person name="Nasrallah M.E."/>
            <person name="Ortiz D."/>
            <person name="Piller C.R."/>
            <person name="Privatt S.R."/>
            <person name="Schneider S.L."/>
            <person name="Sharp S."/>
            <person name="Smith T.C."/>
            <person name="Stanton J.D."/>
            <person name="Ullery H.E."/>
            <person name="Wilson R.J."/>
            <person name="Serrano M.G."/>
            <person name="Buck G."/>
            <person name="Lee V."/>
            <person name="Wang Y."/>
            <person name="Carvalho R."/>
            <person name="Voegtly L."/>
            <person name="Shi R."/>
            <person name="Duckworth R."/>
            <person name="Johnson A."/>
            <person name="Loviza R."/>
            <person name="Walstead R."/>
            <person name="Shah Z."/>
            <person name="Kiflezghi M."/>
            <person name="Wade K."/>
            <person name="Ball S.L."/>
            <person name="Bradley K.W."/>
            <person name="Asai D.J."/>
            <person name="Bowman C.A."/>
            <person name="Russell D.A."/>
            <person name="Pope W.H."/>
            <person name="Jacobs-Sera D."/>
            <person name="Hendrix R.W."/>
            <person name="Hatfull G.F."/>
        </authorList>
    </citation>
    <scope>NUCLEOTIDE SEQUENCE</scope>
</reference>
<feature type="region of interest" description="Disordered" evidence="1">
    <location>
        <begin position="1"/>
        <end position="238"/>
    </location>
</feature>
<sequence length="319" mass="32885">RAARAARRPVPGAQAGGAGGAAARRGPGRAQRRGRRRRGVGDAGGRGAPGADLRAAPRLAGPGGGVRAGARGHRLRAHRRRRGPRRALCARAALQRRPHPGRHAADHGGGGAGPEPDRRRHRGVPGARLEPHEGHAGDGPRAPPGAAPLGQRVPPDPGGDAGGGNHVPPTLQAGRGGGGGQRRQRLAGGHGCGAGAGPAGRRRQGERGSGRWRGGEEEEGGAGRHAGRAAGRGGGCRPVRGRVLEARDGLMDDRWRLSLPAMRPRGVLLCACWLASRSCCRRAWTTCGAMSLCLPSLLAAMHKQRDPLSFCTSYAPVKK</sequence>
<name>A0A1D1ZNN4_AUXPR</name>
<dbReference type="AlphaFoldDB" id="A0A1D1ZNN4"/>
<feature type="compositionally biased region" description="Gly residues" evidence="1">
    <location>
        <begin position="188"/>
        <end position="198"/>
    </location>
</feature>
<dbReference type="EMBL" id="GDKF01010153">
    <property type="protein sequence ID" value="JAT68469.1"/>
    <property type="molecule type" value="Transcribed_RNA"/>
</dbReference>
<feature type="non-terminal residue" evidence="2">
    <location>
        <position position="319"/>
    </location>
</feature>
<feature type="non-terminal residue" evidence="2">
    <location>
        <position position="1"/>
    </location>
</feature>
<feature type="compositionally biased region" description="Basic and acidic residues" evidence="1">
    <location>
        <begin position="203"/>
        <end position="215"/>
    </location>
</feature>
<feature type="compositionally biased region" description="Basic residues" evidence="1">
    <location>
        <begin position="70"/>
        <end position="85"/>
    </location>
</feature>
<proteinExistence type="predicted"/>
<feature type="compositionally biased region" description="Basic and acidic residues" evidence="1">
    <location>
        <begin position="129"/>
        <end position="138"/>
    </location>
</feature>
<protein>
    <submittedName>
        <fullName evidence="2">Uncharacterized protein</fullName>
    </submittedName>
</protein>
<evidence type="ECO:0000256" key="1">
    <source>
        <dbReference type="SAM" id="MobiDB-lite"/>
    </source>
</evidence>
<evidence type="ECO:0000313" key="2">
    <source>
        <dbReference type="EMBL" id="JAT68469.1"/>
    </source>
</evidence>
<feature type="compositionally biased region" description="Basic residues" evidence="1">
    <location>
        <begin position="26"/>
        <end position="38"/>
    </location>
</feature>
<accession>A0A1D1ZNN4</accession>
<organism evidence="2">
    <name type="scientific">Auxenochlorella protothecoides</name>
    <name type="common">Green microalga</name>
    <name type="synonym">Chlorella protothecoides</name>
    <dbReference type="NCBI Taxonomy" id="3075"/>
    <lineage>
        <taxon>Eukaryota</taxon>
        <taxon>Viridiplantae</taxon>
        <taxon>Chlorophyta</taxon>
        <taxon>core chlorophytes</taxon>
        <taxon>Trebouxiophyceae</taxon>
        <taxon>Chlorellales</taxon>
        <taxon>Chlorellaceae</taxon>
        <taxon>Auxenochlorella</taxon>
    </lineage>
</organism>
<gene>
    <name evidence="2" type="ORF">g.11710</name>
</gene>
<feature type="compositionally biased region" description="Low complexity" evidence="1">
    <location>
        <begin position="49"/>
        <end position="60"/>
    </location>
</feature>